<dbReference type="EC" id="2.8.1.4" evidence="9"/>
<accession>A0ABU9DNA6</accession>
<sequence>MKETATMAILRYGELVLKGKNRHRFEKTVYEQVKRALRPFPSIGYDREFGRIVLHLNGTPYEEALEPLRRIFGLASISPAVTVELESQHIQEAAAEMMQELEPSPATFKVTVRRVNKRFPHDSQEMNRIVGGAVLRAMPGLRVDVHQPEVELKVELREQGAWLYARTDEGAGGFPYGSNGRGMLMLSGGIDSPVAGYLAMRQGLRVEAVHFHSYPYTSEKSQQKVRDLAEKLTAFGGSVRLHMVPFTEVQTRIHAAYSDNLLITLLRRAMYRITEKLAEASGAGAIVTGDSLGQVASQTLSSLDAIGRAVQLPVLRPLVFMEKKEIIRIAENIDTFELSILPYEDCCTLFLPPSPSTNPNLNVIRSIEANMPWLDEAIADAAARTESIWIERGQVKEDRFASFF</sequence>
<dbReference type="CDD" id="cd01712">
    <property type="entry name" value="PPase_ThiI"/>
    <property type="match status" value="1"/>
</dbReference>
<dbReference type="SUPFAM" id="SSF143437">
    <property type="entry name" value="THUMP domain-like"/>
    <property type="match status" value="1"/>
</dbReference>
<name>A0ABU9DNA6_9BACL</name>
<dbReference type="SMART" id="SM00981">
    <property type="entry name" value="THUMP"/>
    <property type="match status" value="1"/>
</dbReference>
<evidence type="ECO:0000313" key="11">
    <source>
        <dbReference type="EMBL" id="MEK8129687.1"/>
    </source>
</evidence>
<comment type="subcellular location">
    <subcellularLocation>
        <location evidence="1 9">Cytoplasm</location>
    </subcellularLocation>
</comment>
<comment type="catalytic activity">
    <reaction evidence="9">
        <text>[ThiI sulfur-carrier protein]-S-sulfanyl-L-cysteine + a uridine in tRNA + 2 reduced [2Fe-2S]-[ferredoxin] + ATP + H(+) = [ThiI sulfur-carrier protein]-L-cysteine + a 4-thiouridine in tRNA + 2 oxidized [2Fe-2S]-[ferredoxin] + AMP + diphosphate</text>
        <dbReference type="Rhea" id="RHEA:24176"/>
        <dbReference type="Rhea" id="RHEA-COMP:10000"/>
        <dbReference type="Rhea" id="RHEA-COMP:10001"/>
        <dbReference type="Rhea" id="RHEA-COMP:13337"/>
        <dbReference type="Rhea" id="RHEA-COMP:13338"/>
        <dbReference type="Rhea" id="RHEA-COMP:13339"/>
        <dbReference type="Rhea" id="RHEA-COMP:13340"/>
        <dbReference type="ChEBI" id="CHEBI:15378"/>
        <dbReference type="ChEBI" id="CHEBI:29950"/>
        <dbReference type="ChEBI" id="CHEBI:30616"/>
        <dbReference type="ChEBI" id="CHEBI:33019"/>
        <dbReference type="ChEBI" id="CHEBI:33737"/>
        <dbReference type="ChEBI" id="CHEBI:33738"/>
        <dbReference type="ChEBI" id="CHEBI:61963"/>
        <dbReference type="ChEBI" id="CHEBI:65315"/>
        <dbReference type="ChEBI" id="CHEBI:136798"/>
        <dbReference type="ChEBI" id="CHEBI:456215"/>
        <dbReference type="EC" id="2.8.1.4"/>
    </reaction>
</comment>
<feature type="binding site" evidence="9">
    <location>
        <begin position="210"/>
        <end position="211"/>
    </location>
    <ligand>
        <name>ATP</name>
        <dbReference type="ChEBI" id="CHEBI:30616"/>
    </ligand>
</feature>
<evidence type="ECO:0000256" key="9">
    <source>
        <dbReference type="HAMAP-Rule" id="MF_00021"/>
    </source>
</evidence>
<dbReference type="GO" id="GO:0140741">
    <property type="term" value="F:tRNA-uracil-4 sulfurtransferase activity"/>
    <property type="evidence" value="ECO:0007669"/>
    <property type="project" value="UniProtKB-EC"/>
</dbReference>
<dbReference type="NCBIfam" id="TIGR00342">
    <property type="entry name" value="tRNA uracil 4-sulfurtransferase ThiI"/>
    <property type="match status" value="1"/>
</dbReference>
<reference evidence="11 12" key="1">
    <citation type="submission" date="2024-04" db="EMBL/GenBank/DDBJ databases">
        <title>draft genome sequnece of Paenibacillus filicis.</title>
        <authorList>
            <person name="Kim D.-U."/>
        </authorList>
    </citation>
    <scope>NUCLEOTIDE SEQUENCE [LARGE SCALE GENOMIC DNA]</scope>
    <source>
        <strain evidence="11 12">KACC14197</strain>
    </source>
</reference>
<dbReference type="RefSeq" id="WP_341416805.1">
    <property type="nucleotide sequence ID" value="NZ_JBBPCC010000011.1"/>
</dbReference>
<dbReference type="Gene3D" id="3.30.2130.30">
    <property type="match status" value="1"/>
</dbReference>
<keyword evidence="5 9" id="KW-0547">Nucleotide-binding</keyword>
<evidence type="ECO:0000256" key="6">
    <source>
        <dbReference type="ARBA" id="ARBA00022840"/>
    </source>
</evidence>
<feature type="binding site" evidence="9">
    <location>
        <position position="289"/>
    </location>
    <ligand>
        <name>ATP</name>
        <dbReference type="ChEBI" id="CHEBI:30616"/>
    </ligand>
</feature>
<dbReference type="InterPro" id="IPR004114">
    <property type="entry name" value="THUMP_dom"/>
</dbReference>
<dbReference type="HAMAP" id="MF_00021">
    <property type="entry name" value="ThiI"/>
    <property type="match status" value="1"/>
</dbReference>
<dbReference type="InterPro" id="IPR050102">
    <property type="entry name" value="tRNA_sulfurtransferase_ThiI"/>
</dbReference>
<dbReference type="Proteomes" id="UP001469365">
    <property type="component" value="Unassembled WGS sequence"/>
</dbReference>
<evidence type="ECO:0000256" key="3">
    <source>
        <dbReference type="ARBA" id="ARBA00022555"/>
    </source>
</evidence>
<comment type="catalytic activity">
    <reaction evidence="9">
        <text>[ThiS sulfur-carrier protein]-C-terminal Gly-Gly-AMP + S-sulfanyl-L-cysteinyl-[cysteine desulfurase] + AH2 = [ThiS sulfur-carrier protein]-C-terminal-Gly-aminoethanethioate + L-cysteinyl-[cysteine desulfurase] + A + AMP + 2 H(+)</text>
        <dbReference type="Rhea" id="RHEA:43340"/>
        <dbReference type="Rhea" id="RHEA-COMP:12157"/>
        <dbReference type="Rhea" id="RHEA-COMP:12158"/>
        <dbReference type="Rhea" id="RHEA-COMP:12910"/>
        <dbReference type="Rhea" id="RHEA-COMP:19908"/>
        <dbReference type="ChEBI" id="CHEBI:13193"/>
        <dbReference type="ChEBI" id="CHEBI:15378"/>
        <dbReference type="ChEBI" id="CHEBI:17499"/>
        <dbReference type="ChEBI" id="CHEBI:29950"/>
        <dbReference type="ChEBI" id="CHEBI:61963"/>
        <dbReference type="ChEBI" id="CHEBI:90618"/>
        <dbReference type="ChEBI" id="CHEBI:232372"/>
        <dbReference type="ChEBI" id="CHEBI:456215"/>
    </reaction>
</comment>
<dbReference type="Pfam" id="PF02568">
    <property type="entry name" value="ThiI"/>
    <property type="match status" value="1"/>
</dbReference>
<organism evidence="11 12">
    <name type="scientific">Paenibacillus filicis</name>
    <dbReference type="NCBI Taxonomy" id="669464"/>
    <lineage>
        <taxon>Bacteria</taxon>
        <taxon>Bacillati</taxon>
        <taxon>Bacillota</taxon>
        <taxon>Bacilli</taxon>
        <taxon>Bacillales</taxon>
        <taxon>Paenibacillaceae</taxon>
        <taxon>Paenibacillus</taxon>
    </lineage>
</organism>
<dbReference type="SUPFAM" id="SSF52402">
    <property type="entry name" value="Adenine nucleotide alpha hydrolases-like"/>
    <property type="match status" value="1"/>
</dbReference>
<gene>
    <name evidence="9 11" type="primary">thiI</name>
    <name evidence="11" type="ORF">WMW72_17415</name>
</gene>
<keyword evidence="12" id="KW-1185">Reference proteome</keyword>
<dbReference type="EMBL" id="JBBPCC010000011">
    <property type="protein sequence ID" value="MEK8129687.1"/>
    <property type="molecule type" value="Genomic_DNA"/>
</dbReference>
<dbReference type="PROSITE" id="PS51165">
    <property type="entry name" value="THUMP"/>
    <property type="match status" value="1"/>
</dbReference>
<dbReference type="PANTHER" id="PTHR43209">
    <property type="entry name" value="TRNA SULFURTRANSFERASE"/>
    <property type="match status" value="1"/>
</dbReference>
<dbReference type="InterPro" id="IPR003720">
    <property type="entry name" value="tRNA_STrfase"/>
</dbReference>
<dbReference type="Gene3D" id="3.40.50.620">
    <property type="entry name" value="HUPs"/>
    <property type="match status" value="1"/>
</dbReference>
<dbReference type="CDD" id="cd11716">
    <property type="entry name" value="THUMP_ThiI"/>
    <property type="match status" value="1"/>
</dbReference>
<comment type="similarity">
    <text evidence="9">Belongs to the ThiI family.</text>
</comment>
<evidence type="ECO:0000256" key="2">
    <source>
        <dbReference type="ARBA" id="ARBA00022490"/>
    </source>
</evidence>
<comment type="function">
    <text evidence="9">Catalyzes the ATP-dependent transfer of a sulfur to tRNA to produce 4-thiouridine in position 8 of tRNAs, which functions as a near-UV photosensor. Also catalyzes the transfer of sulfur to the sulfur carrier protein ThiS, forming ThiS-thiocarboxylate. This is a step in the synthesis of thiazole, in the thiamine biosynthesis pathway. The sulfur is donated as persulfide by IscS.</text>
</comment>
<feature type="binding site" evidence="9">
    <location>
        <begin position="185"/>
        <end position="186"/>
    </location>
    <ligand>
        <name>ATP</name>
        <dbReference type="ChEBI" id="CHEBI:30616"/>
    </ligand>
</feature>
<feature type="binding site" evidence="9">
    <location>
        <position position="267"/>
    </location>
    <ligand>
        <name>ATP</name>
        <dbReference type="ChEBI" id="CHEBI:30616"/>
    </ligand>
</feature>
<dbReference type="PANTHER" id="PTHR43209:SF1">
    <property type="entry name" value="TRNA SULFURTRANSFERASE"/>
    <property type="match status" value="1"/>
</dbReference>
<evidence type="ECO:0000313" key="12">
    <source>
        <dbReference type="Proteomes" id="UP001469365"/>
    </source>
</evidence>
<dbReference type="InterPro" id="IPR049962">
    <property type="entry name" value="THUMP_ThiI"/>
</dbReference>
<keyword evidence="4 9" id="KW-0808">Transferase</keyword>
<keyword evidence="2 9" id="KW-0963">Cytoplasm</keyword>
<keyword evidence="3 9" id="KW-0820">tRNA-binding</keyword>
<feature type="binding site" evidence="9">
    <location>
        <position position="298"/>
    </location>
    <ligand>
        <name>ATP</name>
        <dbReference type="ChEBI" id="CHEBI:30616"/>
    </ligand>
</feature>
<evidence type="ECO:0000256" key="1">
    <source>
        <dbReference type="ARBA" id="ARBA00004496"/>
    </source>
</evidence>
<dbReference type="InterPro" id="IPR020536">
    <property type="entry name" value="ThiI_AANH"/>
</dbReference>
<dbReference type="InterPro" id="IPR049961">
    <property type="entry name" value="ThiI_N"/>
</dbReference>
<protein>
    <recommendedName>
        <fullName evidence="9">Probable tRNA sulfurtransferase</fullName>
        <ecNumber evidence="9">2.8.1.4</ecNumber>
    </recommendedName>
    <alternativeName>
        <fullName evidence="9">Sulfur carrier protein ThiS sulfurtransferase</fullName>
    </alternativeName>
    <alternativeName>
        <fullName evidence="9">Thiamine biosynthesis protein ThiI</fullName>
    </alternativeName>
    <alternativeName>
        <fullName evidence="9">tRNA 4-thiouridine synthase</fullName>
    </alternativeName>
</protein>
<dbReference type="Pfam" id="PF02926">
    <property type="entry name" value="THUMP"/>
    <property type="match status" value="1"/>
</dbReference>
<keyword evidence="6 9" id="KW-0067">ATP-binding</keyword>
<proteinExistence type="inferred from homology"/>
<feature type="domain" description="THUMP" evidence="10">
    <location>
        <begin position="62"/>
        <end position="167"/>
    </location>
</feature>
<keyword evidence="7 9" id="KW-0694">RNA-binding</keyword>
<keyword evidence="8 9" id="KW-0784">Thiamine biosynthesis</keyword>
<dbReference type="Pfam" id="PF22025">
    <property type="entry name" value="ThiI_fer"/>
    <property type="match status" value="1"/>
</dbReference>
<evidence type="ECO:0000256" key="4">
    <source>
        <dbReference type="ARBA" id="ARBA00022679"/>
    </source>
</evidence>
<dbReference type="InterPro" id="IPR014729">
    <property type="entry name" value="Rossmann-like_a/b/a_fold"/>
</dbReference>
<evidence type="ECO:0000256" key="5">
    <source>
        <dbReference type="ARBA" id="ARBA00022741"/>
    </source>
</evidence>
<comment type="pathway">
    <text evidence="9">Cofactor biosynthesis; thiamine diphosphate biosynthesis.</text>
</comment>
<evidence type="ECO:0000256" key="8">
    <source>
        <dbReference type="ARBA" id="ARBA00022977"/>
    </source>
</evidence>
<evidence type="ECO:0000256" key="7">
    <source>
        <dbReference type="ARBA" id="ARBA00022884"/>
    </source>
</evidence>
<comment type="caution">
    <text evidence="11">The sequence shown here is derived from an EMBL/GenBank/DDBJ whole genome shotgun (WGS) entry which is preliminary data.</text>
</comment>
<dbReference type="InterPro" id="IPR054173">
    <property type="entry name" value="ThiI_fer"/>
</dbReference>
<evidence type="ECO:0000259" key="10">
    <source>
        <dbReference type="PROSITE" id="PS51165"/>
    </source>
</evidence>